<dbReference type="EMBL" id="CAJVPU010011177">
    <property type="protein sequence ID" value="CAG8612382.1"/>
    <property type="molecule type" value="Genomic_DNA"/>
</dbReference>
<proteinExistence type="predicted"/>
<evidence type="ECO:0000313" key="1">
    <source>
        <dbReference type="EMBL" id="CAG8612382.1"/>
    </source>
</evidence>
<gene>
    <name evidence="1" type="ORF">DHETER_LOCUS7687</name>
</gene>
<organism evidence="1 2">
    <name type="scientific">Dentiscutata heterogama</name>
    <dbReference type="NCBI Taxonomy" id="1316150"/>
    <lineage>
        <taxon>Eukaryota</taxon>
        <taxon>Fungi</taxon>
        <taxon>Fungi incertae sedis</taxon>
        <taxon>Mucoromycota</taxon>
        <taxon>Glomeromycotina</taxon>
        <taxon>Glomeromycetes</taxon>
        <taxon>Diversisporales</taxon>
        <taxon>Gigasporaceae</taxon>
        <taxon>Dentiscutata</taxon>
    </lineage>
</organism>
<protein>
    <submittedName>
        <fullName evidence="1">5147_t:CDS:1</fullName>
    </submittedName>
</protein>
<keyword evidence="2" id="KW-1185">Reference proteome</keyword>
<name>A0ACA9MUK5_9GLOM</name>
<accession>A0ACA9MUK5</accession>
<sequence>FEKFKSMLCYYGKALTDALYNYQHQQYKDVLYDPNDFITMLNNYNPNLKSFFNTIVKMTSPKRKNSEVNKHRIIGICYKFAGMYAGISLMTMGLSKQGIDALATLGVTVSYRVIVTKKCKLLKV</sequence>
<feature type="non-terminal residue" evidence="1">
    <location>
        <position position="1"/>
    </location>
</feature>
<reference evidence="1" key="1">
    <citation type="submission" date="2021-06" db="EMBL/GenBank/DDBJ databases">
        <authorList>
            <person name="Kallberg Y."/>
            <person name="Tangrot J."/>
            <person name="Rosling A."/>
        </authorList>
    </citation>
    <scope>NUCLEOTIDE SEQUENCE</scope>
    <source>
        <strain evidence="1">IL203A</strain>
    </source>
</reference>
<evidence type="ECO:0000313" key="2">
    <source>
        <dbReference type="Proteomes" id="UP000789702"/>
    </source>
</evidence>
<dbReference type="Proteomes" id="UP000789702">
    <property type="component" value="Unassembled WGS sequence"/>
</dbReference>
<comment type="caution">
    <text evidence="1">The sequence shown here is derived from an EMBL/GenBank/DDBJ whole genome shotgun (WGS) entry which is preliminary data.</text>
</comment>